<evidence type="ECO:0000256" key="3">
    <source>
        <dbReference type="ARBA" id="ARBA00022723"/>
    </source>
</evidence>
<comment type="cofactor">
    <cofactor evidence="1">
        <name>Zn(2+)</name>
        <dbReference type="ChEBI" id="CHEBI:29105"/>
    </cofactor>
</comment>
<comment type="similarity">
    <text evidence="2">Belongs to the metallo-beta-lactamase superfamily.</text>
</comment>
<dbReference type="InterPro" id="IPR036866">
    <property type="entry name" value="RibonucZ/Hydroxyglut_hydro"/>
</dbReference>
<reference evidence="8" key="2">
    <citation type="submission" date="2015-01" db="EMBL/GenBank/DDBJ databases">
        <title>Evolutionary Origins and Diversification of the Mycorrhizal Mutualists.</title>
        <authorList>
            <consortium name="DOE Joint Genome Institute"/>
            <consortium name="Mycorrhizal Genomics Consortium"/>
            <person name="Kohler A."/>
            <person name="Kuo A."/>
            <person name="Nagy L.G."/>
            <person name="Floudas D."/>
            <person name="Copeland A."/>
            <person name="Barry K.W."/>
            <person name="Cichocki N."/>
            <person name="Veneault-Fourrey C."/>
            <person name="LaButti K."/>
            <person name="Lindquist E.A."/>
            <person name="Lipzen A."/>
            <person name="Lundell T."/>
            <person name="Morin E."/>
            <person name="Murat C."/>
            <person name="Riley R."/>
            <person name="Ohm R."/>
            <person name="Sun H."/>
            <person name="Tunlid A."/>
            <person name="Henrissat B."/>
            <person name="Grigoriev I.V."/>
            <person name="Hibbett D.S."/>
            <person name="Martin F."/>
        </authorList>
    </citation>
    <scope>NUCLEOTIDE SEQUENCE [LARGE SCALE GENOMIC DNA]</scope>
    <source>
        <strain evidence="8">F 1598</strain>
    </source>
</reference>
<dbReference type="PANTHER" id="PTHR42978:SF2">
    <property type="entry name" value="102 KBASES UNSTABLE REGION: FROM 1 TO 119443"/>
    <property type="match status" value="1"/>
</dbReference>
<dbReference type="GO" id="GO:0016787">
    <property type="term" value="F:hydrolase activity"/>
    <property type="evidence" value="ECO:0007669"/>
    <property type="project" value="UniProtKB-KW"/>
</dbReference>
<evidence type="ECO:0000259" key="6">
    <source>
        <dbReference type="SMART" id="SM00849"/>
    </source>
</evidence>
<dbReference type="AlphaFoldDB" id="A0A0C3BNE8"/>
<organism evidence="7 8">
    <name type="scientific">Piloderma croceum (strain F 1598)</name>
    <dbReference type="NCBI Taxonomy" id="765440"/>
    <lineage>
        <taxon>Eukaryota</taxon>
        <taxon>Fungi</taxon>
        <taxon>Dikarya</taxon>
        <taxon>Basidiomycota</taxon>
        <taxon>Agaricomycotina</taxon>
        <taxon>Agaricomycetes</taxon>
        <taxon>Agaricomycetidae</taxon>
        <taxon>Atheliales</taxon>
        <taxon>Atheliaceae</taxon>
        <taxon>Piloderma</taxon>
    </lineage>
</organism>
<dbReference type="CDD" id="cd07729">
    <property type="entry name" value="AHL_lactonase_MBL-fold"/>
    <property type="match status" value="1"/>
</dbReference>
<protein>
    <recommendedName>
        <fullName evidence="6">Metallo-beta-lactamase domain-containing protein</fullName>
    </recommendedName>
</protein>
<evidence type="ECO:0000256" key="2">
    <source>
        <dbReference type="ARBA" id="ARBA00007749"/>
    </source>
</evidence>
<keyword evidence="3" id="KW-0479">Metal-binding</keyword>
<dbReference type="SUPFAM" id="SSF56281">
    <property type="entry name" value="Metallo-hydrolase/oxidoreductase"/>
    <property type="match status" value="1"/>
</dbReference>
<name>A0A0C3BNE8_PILCF</name>
<dbReference type="Proteomes" id="UP000054166">
    <property type="component" value="Unassembled WGS sequence"/>
</dbReference>
<keyword evidence="4" id="KW-0378">Hydrolase</keyword>
<gene>
    <name evidence="7" type="ORF">PILCRDRAFT_814690</name>
</gene>
<keyword evidence="8" id="KW-1185">Reference proteome</keyword>
<reference evidence="7 8" key="1">
    <citation type="submission" date="2014-04" db="EMBL/GenBank/DDBJ databases">
        <authorList>
            <consortium name="DOE Joint Genome Institute"/>
            <person name="Kuo A."/>
            <person name="Tarkka M."/>
            <person name="Buscot F."/>
            <person name="Kohler A."/>
            <person name="Nagy L.G."/>
            <person name="Floudas D."/>
            <person name="Copeland A."/>
            <person name="Barry K.W."/>
            <person name="Cichocki N."/>
            <person name="Veneault-Fourrey C."/>
            <person name="LaButti K."/>
            <person name="Lindquist E.A."/>
            <person name="Lipzen A."/>
            <person name="Lundell T."/>
            <person name="Morin E."/>
            <person name="Murat C."/>
            <person name="Sun H."/>
            <person name="Tunlid A."/>
            <person name="Henrissat B."/>
            <person name="Grigoriev I.V."/>
            <person name="Hibbett D.S."/>
            <person name="Martin F."/>
            <person name="Nordberg H.P."/>
            <person name="Cantor M.N."/>
            <person name="Hua S.X."/>
        </authorList>
    </citation>
    <scope>NUCLEOTIDE SEQUENCE [LARGE SCALE GENOMIC DNA]</scope>
    <source>
        <strain evidence="7 8">F 1598</strain>
    </source>
</reference>
<feature type="domain" description="Metallo-beta-lactamase" evidence="6">
    <location>
        <begin position="78"/>
        <end position="289"/>
    </location>
</feature>
<proteinExistence type="inferred from homology"/>
<dbReference type="Gene3D" id="3.60.15.10">
    <property type="entry name" value="Ribonuclease Z/Hydroxyacylglutathione hydrolase-like"/>
    <property type="match status" value="1"/>
</dbReference>
<dbReference type="PANTHER" id="PTHR42978">
    <property type="entry name" value="QUORUM-QUENCHING LACTONASE YTNP-RELATED-RELATED"/>
    <property type="match status" value="1"/>
</dbReference>
<evidence type="ECO:0000313" key="8">
    <source>
        <dbReference type="Proteomes" id="UP000054166"/>
    </source>
</evidence>
<dbReference type="HOGENOM" id="CLU_030571_3_2_1"/>
<dbReference type="InterPro" id="IPR001279">
    <property type="entry name" value="Metallo-B-lactamas"/>
</dbReference>
<dbReference type="GO" id="GO:0046872">
    <property type="term" value="F:metal ion binding"/>
    <property type="evidence" value="ECO:0007669"/>
    <property type="project" value="UniProtKB-KW"/>
</dbReference>
<evidence type="ECO:0000313" key="7">
    <source>
        <dbReference type="EMBL" id="KIM88008.1"/>
    </source>
</evidence>
<evidence type="ECO:0000256" key="1">
    <source>
        <dbReference type="ARBA" id="ARBA00001947"/>
    </source>
</evidence>
<evidence type="ECO:0000256" key="5">
    <source>
        <dbReference type="ARBA" id="ARBA00022833"/>
    </source>
</evidence>
<dbReference type="SMART" id="SM00849">
    <property type="entry name" value="Lactamase_B"/>
    <property type="match status" value="1"/>
</dbReference>
<sequence length="307" mass="34391">MNLDMNEPNNTAVDAVQRAMSQGAILSDVQNVCPDGTKAWMLCLGYLEADEGFLVRAGNTSLASNKDAARGNKRRLLPMYCVLIEHPYEGLILWETGSGSHYPELCGPVFNDVFPRVIYEPHHDLKAAIESTGHSYRDIKAVVIGHLHVDHAGGLDIFKGTDTPIWCHERELKSAFFSVATGADFGVYLPHYLDLGLNWKTFTETELDFAQGITLHHFPGHTEGLIGMQLNLPHDGTFIFTGDLFHVKENYYDGVPQGWLARDHPAWFNSYQRVKRLQHRTKGKVIMGHDSTTCDSIWNWKGASPLV</sequence>
<dbReference type="STRING" id="765440.A0A0C3BNE8"/>
<dbReference type="Pfam" id="PF00753">
    <property type="entry name" value="Lactamase_B"/>
    <property type="match status" value="1"/>
</dbReference>
<dbReference type="InterPro" id="IPR051013">
    <property type="entry name" value="MBL_superfamily_lactonases"/>
</dbReference>
<keyword evidence="5" id="KW-0862">Zinc</keyword>
<dbReference type="EMBL" id="KN832978">
    <property type="protein sequence ID" value="KIM88008.1"/>
    <property type="molecule type" value="Genomic_DNA"/>
</dbReference>
<dbReference type="InParanoid" id="A0A0C3BNE8"/>
<accession>A0A0C3BNE8</accession>
<evidence type="ECO:0000256" key="4">
    <source>
        <dbReference type="ARBA" id="ARBA00022801"/>
    </source>
</evidence>
<dbReference type="OrthoDB" id="10250730at2759"/>